<keyword evidence="9" id="KW-0645">Protease</keyword>
<keyword evidence="16" id="KW-1185">Reference proteome</keyword>
<keyword evidence="7 10" id="KW-0472">Membrane</keyword>
<dbReference type="GO" id="GO:0008168">
    <property type="term" value="F:methyltransferase activity"/>
    <property type="evidence" value="ECO:0007669"/>
    <property type="project" value="UniProtKB-KW"/>
</dbReference>
<dbReference type="RefSeq" id="WP_111956555.1">
    <property type="nucleotide sequence ID" value="NZ_CP036313.1"/>
</dbReference>
<keyword evidence="6 10" id="KW-1133">Transmembrane helix</keyword>
<reference evidence="14 15" key="1">
    <citation type="submission" date="2018-06" db="EMBL/GenBank/DDBJ databases">
        <title>Complete Genome Sequence of Desulfobacter hydrogenophilus (DSM3380).</title>
        <authorList>
            <person name="Marietou A."/>
            <person name="Schreiber L."/>
            <person name="Marshall I."/>
            <person name="Jorgensen B."/>
        </authorList>
    </citation>
    <scope>NUCLEOTIDE SEQUENCE [LARGE SCALE GENOMIC DNA]</scope>
    <source>
        <strain evidence="14 15">DSM 3380</strain>
    </source>
</reference>
<organism evidence="14 15">
    <name type="scientific">Desulfobacter hydrogenophilus</name>
    <dbReference type="NCBI Taxonomy" id="2291"/>
    <lineage>
        <taxon>Bacteria</taxon>
        <taxon>Pseudomonadati</taxon>
        <taxon>Thermodesulfobacteriota</taxon>
        <taxon>Desulfobacteria</taxon>
        <taxon>Desulfobacterales</taxon>
        <taxon>Desulfobacteraceae</taxon>
        <taxon>Desulfobacter</taxon>
    </lineage>
</organism>
<feature type="transmembrane region" description="Helical" evidence="10">
    <location>
        <begin position="79"/>
        <end position="97"/>
    </location>
</feature>
<dbReference type="GO" id="GO:0004190">
    <property type="term" value="F:aspartic-type endopeptidase activity"/>
    <property type="evidence" value="ECO:0007669"/>
    <property type="project" value="UniProtKB-EC"/>
</dbReference>
<dbReference type="Pfam" id="PF06750">
    <property type="entry name" value="A24_N_bact"/>
    <property type="match status" value="1"/>
</dbReference>
<proteinExistence type="inferred from homology"/>
<dbReference type="Gene3D" id="1.20.120.1220">
    <property type="match status" value="1"/>
</dbReference>
<evidence type="ECO:0000256" key="2">
    <source>
        <dbReference type="ARBA" id="ARBA00005801"/>
    </source>
</evidence>
<evidence type="ECO:0000259" key="12">
    <source>
        <dbReference type="Pfam" id="PF06750"/>
    </source>
</evidence>
<keyword evidence="9" id="KW-0511">Multifunctional enzyme</keyword>
<comment type="function">
    <text evidence="9">Plays an essential role in type IV pili and type II pseudopili formation by proteolytically removing the leader sequence from substrate proteins and subsequently monomethylating the alpha-amino group of the newly exposed N-terminal phenylalanine.</text>
</comment>
<feature type="transmembrane region" description="Helical" evidence="10">
    <location>
        <begin position="237"/>
        <end position="257"/>
    </location>
</feature>
<dbReference type="EMBL" id="QLNI01000020">
    <property type="protein sequence ID" value="RAM01941.1"/>
    <property type="molecule type" value="Genomic_DNA"/>
</dbReference>
<dbReference type="GO" id="GO:0006465">
    <property type="term" value="P:signal peptide processing"/>
    <property type="evidence" value="ECO:0007669"/>
    <property type="project" value="TreeGrafter"/>
</dbReference>
<dbReference type="EC" id="3.4.23.43" evidence="9"/>
<dbReference type="GO" id="GO:0032259">
    <property type="term" value="P:methylation"/>
    <property type="evidence" value="ECO:0007669"/>
    <property type="project" value="UniProtKB-KW"/>
</dbReference>
<evidence type="ECO:0000256" key="4">
    <source>
        <dbReference type="ARBA" id="ARBA00022519"/>
    </source>
</evidence>
<reference evidence="13 16" key="2">
    <citation type="submission" date="2019-02" db="EMBL/GenBank/DDBJ databases">
        <title>Complete genome sequence of Desulfobacter hydrogenophilus AcRS1.</title>
        <authorList>
            <person name="Marietou A."/>
            <person name="Lund M.B."/>
            <person name="Marshall I.P.G."/>
            <person name="Schreiber L."/>
            <person name="Jorgensen B."/>
        </authorList>
    </citation>
    <scope>NUCLEOTIDE SEQUENCE [LARGE SCALE GENOMIC DNA]</scope>
    <source>
        <strain evidence="13 16">AcRS1</strain>
    </source>
</reference>
<keyword evidence="9" id="KW-0808">Transferase</keyword>
<feature type="transmembrane region" description="Helical" evidence="10">
    <location>
        <begin position="6"/>
        <end position="27"/>
    </location>
</feature>
<evidence type="ECO:0000256" key="8">
    <source>
        <dbReference type="RuleBase" id="RU003793"/>
    </source>
</evidence>
<comment type="catalytic activity">
    <reaction evidence="9">
        <text>Typically cleaves a -Gly-|-Phe- bond to release an N-terminal, basic peptide of 5-8 residues from type IV prepilin, and then N-methylates the new N-terminal amino group, the methyl donor being S-adenosyl-L-methionine.</text>
        <dbReference type="EC" id="3.4.23.43"/>
    </reaction>
</comment>
<feature type="domain" description="Prepilin type IV endopeptidase peptidase" evidence="11">
    <location>
        <begin position="107"/>
        <end position="213"/>
    </location>
</feature>
<sequence>MFPLSVFIAVMFFIFGACIGSFLNVVICRMPEGKSIVSPPSHCPTCNHTIPFYFNLPILSFLLLKGKCGFCNAPISIRYPLVEFITGLLALGLFLKFGMTPAAIFYFIFSAVLIAVSFIDLDHQIIPDKLSLPGILIFSTSCLFVPQMRFVSVIWGILAGGGILYLVALCYYHIRRHQGMGGGDIKLLAMIGAATGIKGVFFTLFTGSVFGTFGGMIAMARAGKSQKRQTKIPFGPFLSLGAILYIFWGESIIRWYINFLK</sequence>
<protein>
    <recommendedName>
        <fullName evidence="9">Prepilin leader peptidase/N-methyltransferase</fullName>
        <ecNumber evidence="9">2.1.1.-</ecNumber>
        <ecNumber evidence="9">3.4.23.43</ecNumber>
    </recommendedName>
</protein>
<evidence type="ECO:0000256" key="5">
    <source>
        <dbReference type="ARBA" id="ARBA00022692"/>
    </source>
</evidence>
<evidence type="ECO:0000313" key="13">
    <source>
        <dbReference type="EMBL" id="QBH15466.1"/>
    </source>
</evidence>
<keyword evidence="9" id="KW-0378">Hydrolase</keyword>
<keyword evidence="4" id="KW-0997">Cell inner membrane</keyword>
<dbReference type="Proteomes" id="UP000248798">
    <property type="component" value="Unassembled WGS sequence"/>
</dbReference>
<dbReference type="OrthoDB" id="9789291at2"/>
<dbReference type="EC" id="2.1.1.-" evidence="9"/>
<accession>A0A328FBC5</accession>
<dbReference type="InterPro" id="IPR014032">
    <property type="entry name" value="Peptidase_A24A_bac"/>
</dbReference>
<evidence type="ECO:0000256" key="10">
    <source>
        <dbReference type="SAM" id="Phobius"/>
    </source>
</evidence>
<comment type="subcellular location">
    <subcellularLocation>
        <location evidence="1">Cell inner membrane</location>
        <topology evidence="1">Multi-pass membrane protein</topology>
    </subcellularLocation>
    <subcellularLocation>
        <location evidence="9">Cell membrane</location>
        <topology evidence="9">Multi-pass membrane protein</topology>
    </subcellularLocation>
</comment>
<dbReference type="Pfam" id="PF01478">
    <property type="entry name" value="Peptidase_A24"/>
    <property type="match status" value="1"/>
</dbReference>
<keyword evidence="9" id="KW-0489">Methyltransferase</keyword>
<evidence type="ECO:0000313" key="14">
    <source>
        <dbReference type="EMBL" id="RAM01941.1"/>
    </source>
</evidence>
<feature type="transmembrane region" description="Helical" evidence="10">
    <location>
        <begin position="153"/>
        <end position="174"/>
    </location>
</feature>
<dbReference type="PRINTS" id="PR00864">
    <property type="entry name" value="PREPILNPTASE"/>
</dbReference>
<dbReference type="InterPro" id="IPR050882">
    <property type="entry name" value="Prepilin_peptidase/N-MTase"/>
</dbReference>
<evidence type="ECO:0000256" key="7">
    <source>
        <dbReference type="ARBA" id="ARBA00023136"/>
    </source>
</evidence>
<feature type="transmembrane region" description="Helical" evidence="10">
    <location>
        <begin position="103"/>
        <end position="121"/>
    </location>
</feature>
<evidence type="ECO:0000256" key="9">
    <source>
        <dbReference type="RuleBase" id="RU003794"/>
    </source>
</evidence>
<name>A0A328FBC5_9BACT</name>
<gene>
    <name evidence="14" type="ORF">DO021_10890</name>
    <name evidence="13" type="ORF">EYB58_22735</name>
</gene>
<dbReference type="AlphaFoldDB" id="A0A328FBC5"/>
<evidence type="ECO:0000256" key="6">
    <source>
        <dbReference type="ARBA" id="ARBA00022989"/>
    </source>
</evidence>
<evidence type="ECO:0000313" key="15">
    <source>
        <dbReference type="Proteomes" id="UP000248798"/>
    </source>
</evidence>
<comment type="similarity">
    <text evidence="2 8">Belongs to the peptidase A24 family.</text>
</comment>
<keyword evidence="5 9" id="KW-0812">Transmembrane</keyword>
<dbReference type="InterPro" id="IPR000045">
    <property type="entry name" value="Prepilin_IV_endopep_pep"/>
</dbReference>
<dbReference type="EMBL" id="CP036313">
    <property type="protein sequence ID" value="QBH15466.1"/>
    <property type="molecule type" value="Genomic_DNA"/>
</dbReference>
<feature type="domain" description="Prepilin peptidase A24 N-terminal" evidence="12">
    <location>
        <begin position="14"/>
        <end position="97"/>
    </location>
</feature>
<evidence type="ECO:0000259" key="11">
    <source>
        <dbReference type="Pfam" id="PF01478"/>
    </source>
</evidence>
<dbReference type="PANTHER" id="PTHR30487">
    <property type="entry name" value="TYPE 4 PREPILIN-LIKE PROTEINS LEADER PEPTIDE-PROCESSING ENZYME"/>
    <property type="match status" value="1"/>
</dbReference>
<feature type="transmembrane region" description="Helical" evidence="10">
    <location>
        <begin position="195"/>
        <end position="217"/>
    </location>
</feature>
<dbReference type="InterPro" id="IPR010627">
    <property type="entry name" value="Prepilin_pept_A24_N"/>
</dbReference>
<evidence type="ECO:0000313" key="16">
    <source>
        <dbReference type="Proteomes" id="UP000293902"/>
    </source>
</evidence>
<dbReference type="PANTHER" id="PTHR30487:SF0">
    <property type="entry name" value="PREPILIN LEADER PEPTIDASE_N-METHYLTRANSFERASE-RELATED"/>
    <property type="match status" value="1"/>
</dbReference>
<evidence type="ECO:0000256" key="3">
    <source>
        <dbReference type="ARBA" id="ARBA00022475"/>
    </source>
</evidence>
<evidence type="ECO:0000256" key="1">
    <source>
        <dbReference type="ARBA" id="ARBA00004429"/>
    </source>
</evidence>
<dbReference type="Proteomes" id="UP000293902">
    <property type="component" value="Chromosome"/>
</dbReference>
<keyword evidence="3" id="KW-1003">Cell membrane</keyword>
<dbReference type="GO" id="GO:0005886">
    <property type="term" value="C:plasma membrane"/>
    <property type="evidence" value="ECO:0007669"/>
    <property type="project" value="UniProtKB-SubCell"/>
</dbReference>